<gene>
    <name evidence="2" type="ORF">PR001_g10657</name>
    <name evidence="3" type="ORF">PR002_g3738</name>
    <name evidence="4" type="ORF">PR003_g10788</name>
</gene>
<protein>
    <submittedName>
        <fullName evidence="2">Uncharacterized protein</fullName>
    </submittedName>
</protein>
<dbReference type="EMBL" id="QXFV01000632">
    <property type="protein sequence ID" value="KAE9032336.1"/>
    <property type="molecule type" value="Genomic_DNA"/>
</dbReference>
<comment type="caution">
    <text evidence="2">The sequence shown here is derived from an EMBL/GenBank/DDBJ whole genome shotgun (WGS) entry which is preliminary data.</text>
</comment>
<organism evidence="2 5">
    <name type="scientific">Phytophthora rubi</name>
    <dbReference type="NCBI Taxonomy" id="129364"/>
    <lineage>
        <taxon>Eukaryota</taxon>
        <taxon>Sar</taxon>
        <taxon>Stramenopiles</taxon>
        <taxon>Oomycota</taxon>
        <taxon>Peronosporomycetes</taxon>
        <taxon>Peronosporales</taxon>
        <taxon>Peronosporaceae</taxon>
        <taxon>Phytophthora</taxon>
    </lineage>
</organism>
<evidence type="ECO:0000313" key="6">
    <source>
        <dbReference type="Proteomes" id="UP000434957"/>
    </source>
</evidence>
<dbReference type="Proteomes" id="UP000429607">
    <property type="component" value="Unassembled WGS sequence"/>
</dbReference>
<accession>A0A6A3MSX3</accession>
<proteinExistence type="predicted"/>
<evidence type="ECO:0000256" key="1">
    <source>
        <dbReference type="SAM" id="MobiDB-lite"/>
    </source>
</evidence>
<feature type="region of interest" description="Disordered" evidence="1">
    <location>
        <begin position="1"/>
        <end position="26"/>
    </location>
</feature>
<dbReference type="EMBL" id="QXFU01000139">
    <property type="protein sequence ID" value="KAE9042774.1"/>
    <property type="molecule type" value="Genomic_DNA"/>
</dbReference>
<dbReference type="OrthoDB" id="128637at2759"/>
<dbReference type="AlphaFoldDB" id="A0A6A3MSX3"/>
<evidence type="ECO:0000313" key="4">
    <source>
        <dbReference type="EMBL" id="KAE9339874.1"/>
    </source>
</evidence>
<reference evidence="5 7" key="1">
    <citation type="submission" date="2018-09" db="EMBL/GenBank/DDBJ databases">
        <title>Genomic investigation of the strawberry pathogen Phytophthora fragariae indicates pathogenicity is determined by transcriptional variation in three key races.</title>
        <authorList>
            <person name="Adams T.M."/>
            <person name="Armitage A.D."/>
            <person name="Sobczyk M.K."/>
            <person name="Bates H.J."/>
            <person name="Dunwell J.M."/>
            <person name="Nellist C.F."/>
            <person name="Harrison R.J."/>
        </authorList>
    </citation>
    <scope>NUCLEOTIDE SEQUENCE [LARGE SCALE GENOMIC DNA]</scope>
    <source>
        <strain evidence="2 5">SCRP249</strain>
        <strain evidence="3 7">SCRP324</strain>
        <strain evidence="4 6">SCRP333</strain>
    </source>
</reference>
<keyword evidence="6" id="KW-1185">Reference proteome</keyword>
<evidence type="ECO:0000313" key="5">
    <source>
        <dbReference type="Proteomes" id="UP000429607"/>
    </source>
</evidence>
<dbReference type="EMBL" id="QXFT01000600">
    <property type="protein sequence ID" value="KAE9339874.1"/>
    <property type="molecule type" value="Genomic_DNA"/>
</dbReference>
<sequence>MMRTLRPMMANEDEATGVTRNRRKKTNGEFVEEGLRALADGVKLVGEAMEEKAFASAEPSISGAVLASQARQEEALQQQTAVIMELISALQRNKTSVYSLGGKVD</sequence>
<dbReference type="Proteomes" id="UP000435112">
    <property type="component" value="Unassembled WGS sequence"/>
</dbReference>
<evidence type="ECO:0000313" key="7">
    <source>
        <dbReference type="Proteomes" id="UP000435112"/>
    </source>
</evidence>
<dbReference type="Proteomes" id="UP000434957">
    <property type="component" value="Unassembled WGS sequence"/>
</dbReference>
<name>A0A6A3MSX3_9STRA</name>
<evidence type="ECO:0000313" key="2">
    <source>
        <dbReference type="EMBL" id="KAE9032336.1"/>
    </source>
</evidence>
<evidence type="ECO:0000313" key="3">
    <source>
        <dbReference type="EMBL" id="KAE9042774.1"/>
    </source>
</evidence>